<proteinExistence type="inferred from homology"/>
<comment type="function">
    <text evidence="4">D-aminoacyl-tRNA deacylase with broad substrate specificity. By recycling D-aminoacyl-tRNA to D-amino acids and free tRNA molecules, this enzyme counteracts the toxicity associated with the formation of D-aminoacyl-tRNA entities in vivo.</text>
</comment>
<comment type="catalytic activity">
    <reaction evidence="4">
        <text>glycyl-tRNA(Ala) + H2O = tRNA(Ala) + glycine + H(+)</text>
        <dbReference type="Rhea" id="RHEA:53744"/>
        <dbReference type="Rhea" id="RHEA-COMP:9657"/>
        <dbReference type="Rhea" id="RHEA-COMP:13640"/>
        <dbReference type="ChEBI" id="CHEBI:15377"/>
        <dbReference type="ChEBI" id="CHEBI:15378"/>
        <dbReference type="ChEBI" id="CHEBI:57305"/>
        <dbReference type="ChEBI" id="CHEBI:78442"/>
        <dbReference type="ChEBI" id="CHEBI:78522"/>
        <dbReference type="EC" id="3.1.1.96"/>
    </reaction>
</comment>
<dbReference type="InterPro" id="IPR007508">
    <property type="entry name" value="DtdA"/>
</dbReference>
<evidence type="ECO:0000313" key="6">
    <source>
        <dbReference type="Proteomes" id="UP000752814"/>
    </source>
</evidence>
<dbReference type="Pfam" id="PF04414">
    <property type="entry name" value="tRNA_deacylase"/>
    <property type="match status" value="1"/>
</dbReference>
<dbReference type="Proteomes" id="UP000752814">
    <property type="component" value="Unassembled WGS sequence"/>
</dbReference>
<comment type="subunit">
    <text evidence="4">Monomer.</text>
</comment>
<dbReference type="AlphaFoldDB" id="A0A8J8PG93"/>
<dbReference type="Gene3D" id="3.40.630.50">
    <property type="entry name" value="AF0625-like"/>
    <property type="match status" value="1"/>
</dbReference>
<keyword evidence="3 4" id="KW-0862">Zinc</keyword>
<accession>A0A8J8PG93</accession>
<comment type="cofactor">
    <cofactor evidence="4">
        <name>Zn(2+)</name>
        <dbReference type="ChEBI" id="CHEBI:29105"/>
    </cofactor>
    <text evidence="4">Binds 2 Zn(2+) ions per subunit.</text>
</comment>
<name>A0A8J8PG93_9ARCH</name>
<dbReference type="PANTHER" id="PTHR34667:SF1">
    <property type="entry name" value="D-AMINOACYL-TRNA DEACYLASE"/>
    <property type="match status" value="1"/>
</dbReference>
<dbReference type="GO" id="GO:0019478">
    <property type="term" value="P:D-amino acid catabolic process"/>
    <property type="evidence" value="ECO:0007669"/>
    <property type="project" value="UniProtKB-UniRule"/>
</dbReference>
<dbReference type="InterPro" id="IPR018033">
    <property type="entry name" value="Deacylase_DtdA_archaea"/>
</dbReference>
<protein>
    <recommendedName>
        <fullName evidence="4">D-aminoacyl-tRNA deacylase</fullName>
        <ecNumber evidence="4">3.1.1.96</ecNumber>
    </recommendedName>
</protein>
<comment type="similarity">
    <text evidence="4">Belongs to the DtdA deacylase family.</text>
</comment>
<comment type="catalytic activity">
    <reaction evidence="4">
        <text>a D-aminoacyl-tRNA + H2O = a tRNA + a D-alpha-amino acid + H(+)</text>
        <dbReference type="Rhea" id="RHEA:13953"/>
        <dbReference type="Rhea" id="RHEA-COMP:10123"/>
        <dbReference type="Rhea" id="RHEA-COMP:10124"/>
        <dbReference type="ChEBI" id="CHEBI:15377"/>
        <dbReference type="ChEBI" id="CHEBI:15378"/>
        <dbReference type="ChEBI" id="CHEBI:59871"/>
        <dbReference type="ChEBI" id="CHEBI:78442"/>
        <dbReference type="ChEBI" id="CHEBI:79333"/>
        <dbReference type="EC" id="3.1.1.96"/>
    </reaction>
</comment>
<gene>
    <name evidence="4" type="primary">dtdA</name>
    <name evidence="5" type="ORF">A3207_06870</name>
</gene>
<keyword evidence="1 4" id="KW-0479">Metal-binding</keyword>
<dbReference type="SUPFAM" id="SSF142535">
    <property type="entry name" value="AF0625-like"/>
    <property type="match status" value="1"/>
</dbReference>
<reference evidence="5" key="1">
    <citation type="submission" date="2016-03" db="EMBL/GenBank/DDBJ databases">
        <authorList>
            <person name="Borrel G."/>
            <person name="Mccann A."/>
            <person name="O'Toole P.W."/>
        </authorList>
    </citation>
    <scope>NUCLEOTIDE SEQUENCE</scope>
    <source>
        <strain evidence="5">183</strain>
    </source>
</reference>
<dbReference type="PIRSF" id="PIRSF016210">
    <property type="entry name" value="UCP016210"/>
    <property type="match status" value="1"/>
</dbReference>
<keyword evidence="2 4" id="KW-0378">Hydrolase</keyword>
<dbReference type="PANTHER" id="PTHR34667">
    <property type="entry name" value="D-AMINOACYL-TRNA DEACYLASE"/>
    <property type="match status" value="1"/>
</dbReference>
<evidence type="ECO:0000256" key="4">
    <source>
        <dbReference type="HAMAP-Rule" id="MF_00562"/>
    </source>
</evidence>
<dbReference type="GO" id="GO:0051499">
    <property type="term" value="F:D-aminoacyl-tRNA deacylase activity"/>
    <property type="evidence" value="ECO:0007669"/>
    <property type="project" value="UniProtKB-UniRule"/>
</dbReference>
<evidence type="ECO:0000256" key="2">
    <source>
        <dbReference type="ARBA" id="ARBA00022801"/>
    </source>
</evidence>
<evidence type="ECO:0000256" key="3">
    <source>
        <dbReference type="ARBA" id="ARBA00022833"/>
    </source>
</evidence>
<dbReference type="EMBL" id="LVVT01000007">
    <property type="protein sequence ID" value="TQS84033.1"/>
    <property type="molecule type" value="Genomic_DNA"/>
</dbReference>
<organism evidence="5 6">
    <name type="scientific">Candidatus Methanomassiliicoccus intestinalis</name>
    <dbReference type="NCBI Taxonomy" id="1406512"/>
    <lineage>
        <taxon>Archaea</taxon>
        <taxon>Methanobacteriati</taxon>
        <taxon>Thermoplasmatota</taxon>
        <taxon>Thermoplasmata</taxon>
        <taxon>Methanomassiliicoccales</taxon>
        <taxon>Methanomassiliicoccaceae</taxon>
        <taxon>Methanomassiliicoccus</taxon>
    </lineage>
</organism>
<evidence type="ECO:0000256" key="1">
    <source>
        <dbReference type="ARBA" id="ARBA00022723"/>
    </source>
</evidence>
<dbReference type="GO" id="GO:0008270">
    <property type="term" value="F:zinc ion binding"/>
    <property type="evidence" value="ECO:0007669"/>
    <property type="project" value="UniProtKB-UniRule"/>
</dbReference>
<dbReference type="RefSeq" id="WP_400195489.1">
    <property type="nucleotide sequence ID" value="NZ_CAYAYE010000026.1"/>
</dbReference>
<comment type="caution">
    <text evidence="5">The sequence shown here is derived from an EMBL/GenBank/DDBJ whole genome shotgun (WGS) entry which is preliminary data.</text>
</comment>
<sequence length="278" mass="30415">MNVLVCSTPDSASVNLKNAILSDDWIDYADFHGSSTFLKDNLLLLTIKEHHVFYDDLDKEIVKELGVIADNIIFLSKHKSASEKKALTVHPIGNWADAKLGGKDNELTPSSPHLMSALLRSIKKSAAHLPDYDVVFEVTHHGPLLETPTLFMEIGSTESEWSNIDASAALASALFSATENKSYPIAVGIGGGHYAPRFTETAISKKLDFGHMIPNYAIDFNDAEKLSSMVNKAMENSNTDLVFVHRKSMKKEQADVVKRAIDNAGASLIDSSSLELID</sequence>
<dbReference type="EC" id="3.1.1.96" evidence="4"/>
<dbReference type="HAMAP" id="MF_00562">
    <property type="entry name" value="Deacylase_DtdA"/>
    <property type="match status" value="1"/>
</dbReference>
<dbReference type="Gene3D" id="3.40.50.10700">
    <property type="entry name" value="AF0625-like"/>
    <property type="match status" value="1"/>
</dbReference>
<evidence type="ECO:0000313" key="5">
    <source>
        <dbReference type="EMBL" id="TQS84033.1"/>
    </source>
</evidence>